<reference evidence="4 5" key="1">
    <citation type="submission" date="2018-06" db="EMBL/GenBank/DDBJ databases">
        <title>Genomic Encyclopedia of Type Strains, Phase III (KMG-III): the genomes of soil and plant-associated and newly described type strains.</title>
        <authorList>
            <person name="Whitman W."/>
        </authorList>
    </citation>
    <scope>NUCLEOTIDE SEQUENCE [LARGE SCALE GENOMIC DNA]</scope>
    <source>
        <strain evidence="4 5">CGMCC 4.7090</strain>
    </source>
</reference>
<dbReference type="Gene3D" id="2.60.40.10">
    <property type="entry name" value="Immunoglobulins"/>
    <property type="match status" value="1"/>
</dbReference>
<feature type="domain" description="Rhamnogalacturonan I lyase beta-sheet" evidence="2">
    <location>
        <begin position="88"/>
        <end position="177"/>
    </location>
</feature>
<dbReference type="InterPro" id="IPR013783">
    <property type="entry name" value="Ig-like_fold"/>
</dbReference>
<comment type="caution">
    <text evidence="4">The sequence shown here is derived from an EMBL/GenBank/DDBJ whole genome shotgun (WGS) entry which is preliminary data.</text>
</comment>
<organism evidence="4 5">
    <name type="scientific">Actinoplanes lutulentus</name>
    <dbReference type="NCBI Taxonomy" id="1287878"/>
    <lineage>
        <taxon>Bacteria</taxon>
        <taxon>Bacillati</taxon>
        <taxon>Actinomycetota</taxon>
        <taxon>Actinomycetes</taxon>
        <taxon>Micromonosporales</taxon>
        <taxon>Micromonosporaceae</taxon>
        <taxon>Actinoplanes</taxon>
    </lineage>
</organism>
<sequence length="658" mass="69600">MAGTGSSVRRKAAVTSLILVAGLATAGCREQKSAAQPAPAASSAVTAAADGSVATTSAATSATKSAAPSATAPASAGAATAAATPAGRAMENLGRGVVAVRRANGEVLVSWRLLALDPAAIGFNVYRSTAGGAYTKLNGTVLTKGTNLVDTTATTTKAASYRVRAVVDGAEQAPSSAYTLAAGAFGPAVTIPIRAGAAFKFVWTGDLDGDGEYDYVIDRQTTPQALEAYSGDGTFLWSMSMGKNSTNQNNIEGGSSTIDVGNWDGVTVQDLDSDGKAEVAVRIANGVTFGDGSRFSYPDDTHQFIAILDGMTGAKRATAPVPDDYLADGPMYARFGVGYLDGKTPSLVAFMKNRVGKGGFNLMMTAWRFDGSAVTNQWKWLREGVHAPDGHNTRIIDVDGDGKDEVAEIGFVLNGDGTLRYTLDDQGIGHGDRWYIADIDPSRPGLEGYGIQQMNTSGLLEYYYDAATGKVIWEHKGGIVDVGRGLVGDIDPSAPGLEAWSYSGVYSTPKDKRLVTDAKKSPWPSFTLWWDGDLGAELYNDGKVEKWNPAAPADSKHLPRLLTAWKAGGYDFARNPNLIGDLFGDWREEVVLSNRAHDELVILTTDQATDTRLYTLAQNPAYRNGMTLKGYMQSHAVDYYLGTGMTTPPAPKIHYVGE</sequence>
<dbReference type="AlphaFoldDB" id="A0A327ZGC7"/>
<dbReference type="RefSeq" id="WP_220091356.1">
    <property type="nucleotide sequence ID" value="NZ_JACHWI010000007.1"/>
</dbReference>
<evidence type="ECO:0000313" key="4">
    <source>
        <dbReference type="EMBL" id="RAK36574.1"/>
    </source>
</evidence>
<dbReference type="PANTHER" id="PTHR43118:SF1">
    <property type="entry name" value="RHAMNOGALACTURONAN LYASE (EUROFUNG)"/>
    <property type="match status" value="1"/>
</dbReference>
<dbReference type="GO" id="GO:0005975">
    <property type="term" value="P:carbohydrate metabolic process"/>
    <property type="evidence" value="ECO:0007669"/>
    <property type="project" value="UniProtKB-ARBA"/>
</dbReference>
<keyword evidence="1" id="KW-0732">Signal</keyword>
<dbReference type="SUPFAM" id="SSF69318">
    <property type="entry name" value="Integrin alpha N-terminal domain"/>
    <property type="match status" value="1"/>
</dbReference>
<dbReference type="InterPro" id="IPR041624">
    <property type="entry name" value="RGI_lyase"/>
</dbReference>
<evidence type="ECO:0000259" key="3">
    <source>
        <dbReference type="Pfam" id="PF21348"/>
    </source>
</evidence>
<dbReference type="EMBL" id="QLMJ01000008">
    <property type="protein sequence ID" value="RAK36574.1"/>
    <property type="molecule type" value="Genomic_DNA"/>
</dbReference>
<name>A0A327ZGC7_9ACTN</name>
<evidence type="ECO:0000256" key="1">
    <source>
        <dbReference type="SAM" id="SignalP"/>
    </source>
</evidence>
<evidence type="ECO:0000259" key="2">
    <source>
        <dbReference type="Pfam" id="PF18370"/>
    </source>
</evidence>
<feature type="domain" description="Rhamnogalacturonan lyase family 11 C-terminal" evidence="3">
    <location>
        <begin position="204"/>
        <end position="651"/>
    </location>
</feature>
<dbReference type="Pfam" id="PF18370">
    <property type="entry name" value="RGI_lyase"/>
    <property type="match status" value="1"/>
</dbReference>
<proteinExistence type="predicted"/>
<dbReference type="Pfam" id="PF21348">
    <property type="entry name" value="RGL11_C"/>
    <property type="match status" value="1"/>
</dbReference>
<dbReference type="Proteomes" id="UP000249341">
    <property type="component" value="Unassembled WGS sequence"/>
</dbReference>
<dbReference type="PANTHER" id="PTHR43118">
    <property type="entry name" value="RHAMNOGALACTURONAN LYASE (EUROFUNG)"/>
    <property type="match status" value="1"/>
</dbReference>
<accession>A0A327ZGC7</accession>
<feature type="chain" id="PRO_5039179859" evidence="1">
    <location>
        <begin position="27"/>
        <end position="658"/>
    </location>
</feature>
<gene>
    <name evidence="4" type="ORF">B0I29_108164</name>
</gene>
<protein>
    <submittedName>
        <fullName evidence="4">Uncharacterized protein</fullName>
    </submittedName>
</protein>
<evidence type="ECO:0000313" key="5">
    <source>
        <dbReference type="Proteomes" id="UP000249341"/>
    </source>
</evidence>
<dbReference type="InterPro" id="IPR028994">
    <property type="entry name" value="Integrin_alpha_N"/>
</dbReference>
<dbReference type="InterPro" id="IPR049366">
    <property type="entry name" value="RGL11_C"/>
</dbReference>
<dbReference type="InterPro" id="IPR034641">
    <property type="entry name" value="RGL11"/>
</dbReference>
<feature type="signal peptide" evidence="1">
    <location>
        <begin position="1"/>
        <end position="26"/>
    </location>
</feature>
<keyword evidence="5" id="KW-1185">Reference proteome</keyword>